<gene>
    <name evidence="1" type="ORF">R1flu_027473</name>
</gene>
<reference evidence="1 2" key="1">
    <citation type="submission" date="2024-09" db="EMBL/GenBank/DDBJ databases">
        <title>Chromosome-scale assembly of Riccia fluitans.</title>
        <authorList>
            <person name="Paukszto L."/>
            <person name="Sawicki J."/>
            <person name="Karawczyk K."/>
            <person name="Piernik-Szablinska J."/>
            <person name="Szczecinska M."/>
            <person name="Mazdziarz M."/>
        </authorList>
    </citation>
    <scope>NUCLEOTIDE SEQUENCE [LARGE SCALE GENOMIC DNA]</scope>
    <source>
        <strain evidence="1">Rf_01</strain>
        <tissue evidence="1">Aerial parts of the thallus</tissue>
    </source>
</reference>
<dbReference type="EMBL" id="JBHFFA010000008">
    <property type="protein sequence ID" value="KAL2608900.1"/>
    <property type="molecule type" value="Genomic_DNA"/>
</dbReference>
<protein>
    <submittedName>
        <fullName evidence="1">Uncharacterized protein</fullName>
    </submittedName>
</protein>
<organism evidence="1 2">
    <name type="scientific">Riccia fluitans</name>
    <dbReference type="NCBI Taxonomy" id="41844"/>
    <lineage>
        <taxon>Eukaryota</taxon>
        <taxon>Viridiplantae</taxon>
        <taxon>Streptophyta</taxon>
        <taxon>Embryophyta</taxon>
        <taxon>Marchantiophyta</taxon>
        <taxon>Marchantiopsida</taxon>
        <taxon>Marchantiidae</taxon>
        <taxon>Marchantiales</taxon>
        <taxon>Ricciaceae</taxon>
        <taxon>Riccia</taxon>
    </lineage>
</organism>
<name>A0ABD1XIW8_9MARC</name>
<evidence type="ECO:0000313" key="1">
    <source>
        <dbReference type="EMBL" id="KAL2608900.1"/>
    </source>
</evidence>
<evidence type="ECO:0000313" key="2">
    <source>
        <dbReference type="Proteomes" id="UP001605036"/>
    </source>
</evidence>
<dbReference type="Proteomes" id="UP001605036">
    <property type="component" value="Unassembled WGS sequence"/>
</dbReference>
<comment type="caution">
    <text evidence="1">The sequence shown here is derived from an EMBL/GenBank/DDBJ whole genome shotgun (WGS) entry which is preliminary data.</text>
</comment>
<sequence>MVYALSGIKGLTIGAIVDISGCIVEAFKRGDLIDHSIMVSGLSFEGGGSDGPSFNCVKLKGGGIIGPSCNCADLINVAIAISGSDGPSCNHAKFKSVGIIGPSFNCVELINVAKAVDQIHTV</sequence>
<dbReference type="AlphaFoldDB" id="A0ABD1XIW8"/>
<accession>A0ABD1XIW8</accession>
<keyword evidence="2" id="KW-1185">Reference proteome</keyword>
<proteinExistence type="predicted"/>